<feature type="transmembrane region" description="Helical" evidence="3">
    <location>
        <begin position="71"/>
        <end position="94"/>
    </location>
</feature>
<feature type="domain" description="Major facilitator superfamily (MFS) profile" evidence="4">
    <location>
        <begin position="33"/>
        <end position="411"/>
    </location>
</feature>
<feature type="transmembrane region" description="Helical" evidence="3">
    <location>
        <begin position="233"/>
        <end position="255"/>
    </location>
</feature>
<feature type="transmembrane region" description="Helical" evidence="3">
    <location>
        <begin position="362"/>
        <end position="381"/>
    </location>
</feature>
<feature type="transmembrane region" description="Helical" evidence="3">
    <location>
        <begin position="267"/>
        <end position="285"/>
    </location>
</feature>
<keyword evidence="3" id="KW-1133">Transmembrane helix</keyword>
<comment type="subcellular location">
    <subcellularLocation>
        <location evidence="1">Membrane</location>
        <topology evidence="1">Multi-pass membrane protein</topology>
    </subcellularLocation>
</comment>
<evidence type="ECO:0000256" key="3">
    <source>
        <dbReference type="SAM" id="Phobius"/>
    </source>
</evidence>
<evidence type="ECO:0000313" key="6">
    <source>
        <dbReference type="Proteomes" id="UP000249829"/>
    </source>
</evidence>
<dbReference type="Pfam" id="PF07690">
    <property type="entry name" value="MFS_1"/>
    <property type="match status" value="1"/>
</dbReference>
<feature type="transmembrane region" description="Helical" evidence="3">
    <location>
        <begin position="321"/>
        <end position="342"/>
    </location>
</feature>
<evidence type="ECO:0000259" key="4">
    <source>
        <dbReference type="PROSITE" id="PS50850"/>
    </source>
</evidence>
<dbReference type="OMA" id="CISQICA"/>
<feature type="transmembrane region" description="Helical" evidence="3">
    <location>
        <begin position="101"/>
        <end position="120"/>
    </location>
</feature>
<feature type="transmembrane region" description="Helical" evidence="3">
    <location>
        <begin position="297"/>
        <end position="315"/>
    </location>
</feature>
<dbReference type="PANTHER" id="PTHR11360:SF240">
    <property type="entry name" value="MONOCARBOXYLATE TRANSPORTER (EUROFUNG)-RELATED"/>
    <property type="match status" value="1"/>
</dbReference>
<sequence>MNVEHIEYLSASSVGLEQQPDAGYPEGGFRAWLVVFGAWCALVPAWGILHTAGAIYLWTSTHQLHNYEPASYGWIYSAYGFFVYFAGAPMGLIFDAWGPTFLVLSGSVGMVLSLICFSFSDEYYSIFLSLSFLGGLSASALTTPAMATISHWFERRRAFATGVACTGGGLGGVIFPIIIYFTAPKIGFGWSIRIIALISAALLSIACCLITTQRPVRTDNCRELTLKPLKDPRFAATTAAIFLTECAVCIPSTYIPSYTVYAGLSNLIAYLLLVFLNLGTIPGRLLPPLAADRLGRFNTMIVTILMCGILTLALWNKAGDSLGALVCYAVVFGFWSGAALSLSPVCISQTCSATEYGSRSGIAYSIASIGMLLGIGLAGVIEQHSYRGVIIFAGVLFLAAAGAFVVARGVCRGWAWGIRF</sequence>
<evidence type="ECO:0000256" key="1">
    <source>
        <dbReference type="ARBA" id="ARBA00004141"/>
    </source>
</evidence>
<evidence type="ECO:0000313" key="5">
    <source>
        <dbReference type="EMBL" id="PYI23087.1"/>
    </source>
</evidence>
<protein>
    <submittedName>
        <fullName evidence="5">MFS general substrate transporter</fullName>
    </submittedName>
</protein>
<feature type="transmembrane region" description="Helical" evidence="3">
    <location>
        <begin position="188"/>
        <end position="212"/>
    </location>
</feature>
<accession>A0A2V5IGP5</accession>
<dbReference type="InterPro" id="IPR050327">
    <property type="entry name" value="Proton-linked_MCT"/>
</dbReference>
<keyword evidence="6" id="KW-1185">Reference proteome</keyword>
<dbReference type="InterPro" id="IPR011701">
    <property type="entry name" value="MFS"/>
</dbReference>
<dbReference type="EMBL" id="KZ825107">
    <property type="protein sequence ID" value="PYI23087.1"/>
    <property type="molecule type" value="Genomic_DNA"/>
</dbReference>
<name>A0A2V5IGP5_ASPV1</name>
<dbReference type="GO" id="GO:0022857">
    <property type="term" value="F:transmembrane transporter activity"/>
    <property type="evidence" value="ECO:0007669"/>
    <property type="project" value="InterPro"/>
</dbReference>
<evidence type="ECO:0000256" key="2">
    <source>
        <dbReference type="ARBA" id="ARBA00006727"/>
    </source>
</evidence>
<dbReference type="GO" id="GO:0016020">
    <property type="term" value="C:membrane"/>
    <property type="evidence" value="ECO:0007669"/>
    <property type="project" value="UniProtKB-SubCell"/>
</dbReference>
<organism evidence="5 6">
    <name type="scientific">Aspergillus violaceofuscus (strain CBS 115571)</name>
    <dbReference type="NCBI Taxonomy" id="1450538"/>
    <lineage>
        <taxon>Eukaryota</taxon>
        <taxon>Fungi</taxon>
        <taxon>Dikarya</taxon>
        <taxon>Ascomycota</taxon>
        <taxon>Pezizomycotina</taxon>
        <taxon>Eurotiomycetes</taxon>
        <taxon>Eurotiomycetidae</taxon>
        <taxon>Eurotiales</taxon>
        <taxon>Aspergillaceae</taxon>
        <taxon>Aspergillus</taxon>
    </lineage>
</organism>
<dbReference type="InterPro" id="IPR020846">
    <property type="entry name" value="MFS_dom"/>
</dbReference>
<feature type="transmembrane region" description="Helical" evidence="3">
    <location>
        <begin position="31"/>
        <end position="59"/>
    </location>
</feature>
<feature type="transmembrane region" description="Helical" evidence="3">
    <location>
        <begin position="126"/>
        <end position="147"/>
    </location>
</feature>
<gene>
    <name evidence="5" type="ORF">BO99DRAFT_376775</name>
</gene>
<feature type="transmembrane region" description="Helical" evidence="3">
    <location>
        <begin position="387"/>
        <end position="411"/>
    </location>
</feature>
<dbReference type="PROSITE" id="PS50850">
    <property type="entry name" value="MFS"/>
    <property type="match status" value="1"/>
</dbReference>
<dbReference type="SUPFAM" id="SSF103473">
    <property type="entry name" value="MFS general substrate transporter"/>
    <property type="match status" value="1"/>
</dbReference>
<keyword evidence="3" id="KW-0472">Membrane</keyword>
<feature type="transmembrane region" description="Helical" evidence="3">
    <location>
        <begin position="159"/>
        <end position="182"/>
    </location>
</feature>
<reference evidence="5 6" key="1">
    <citation type="submission" date="2018-02" db="EMBL/GenBank/DDBJ databases">
        <title>The genomes of Aspergillus section Nigri reveals drivers in fungal speciation.</title>
        <authorList>
            <consortium name="DOE Joint Genome Institute"/>
            <person name="Vesth T.C."/>
            <person name="Nybo J."/>
            <person name="Theobald S."/>
            <person name="Brandl J."/>
            <person name="Frisvad J.C."/>
            <person name="Nielsen K.F."/>
            <person name="Lyhne E.K."/>
            <person name="Kogle M.E."/>
            <person name="Kuo A."/>
            <person name="Riley R."/>
            <person name="Clum A."/>
            <person name="Nolan M."/>
            <person name="Lipzen A."/>
            <person name="Salamov A."/>
            <person name="Henrissat B."/>
            <person name="Wiebenga A."/>
            <person name="De vries R.P."/>
            <person name="Grigoriev I.V."/>
            <person name="Mortensen U.H."/>
            <person name="Andersen M.R."/>
            <person name="Baker S.E."/>
        </authorList>
    </citation>
    <scope>NUCLEOTIDE SEQUENCE [LARGE SCALE GENOMIC DNA]</scope>
    <source>
        <strain evidence="5 6">CBS 115571</strain>
    </source>
</reference>
<keyword evidence="3" id="KW-0812">Transmembrane</keyword>
<proteinExistence type="inferred from homology"/>
<comment type="similarity">
    <text evidence="2">Belongs to the major facilitator superfamily. Monocarboxylate porter (TC 2.A.1.13) family.</text>
</comment>
<dbReference type="Gene3D" id="1.20.1250.20">
    <property type="entry name" value="MFS general substrate transporter like domains"/>
    <property type="match status" value="1"/>
</dbReference>
<dbReference type="InterPro" id="IPR036259">
    <property type="entry name" value="MFS_trans_sf"/>
</dbReference>
<dbReference type="PANTHER" id="PTHR11360">
    <property type="entry name" value="MONOCARBOXYLATE TRANSPORTER"/>
    <property type="match status" value="1"/>
</dbReference>
<dbReference type="Proteomes" id="UP000249829">
    <property type="component" value="Unassembled WGS sequence"/>
</dbReference>
<dbReference type="AlphaFoldDB" id="A0A2V5IGP5"/>